<sequence>MVTCLRQEVKDLNRDPVCADRSSISLSRGSKHRQHRYPTLTTFICNLPNPNCYFFLPPPAFDFFPLAPLVVATGVSCYHTRSKLSSMLQANKINSAHKPNIIPESLQADFNSSTRYTHPIWYKPYIAKSSLQEK</sequence>
<protein>
    <submittedName>
        <fullName evidence="1">Uncharacterized protein</fullName>
    </submittedName>
</protein>
<keyword evidence="2" id="KW-1185">Reference proteome</keyword>
<dbReference type="EMBL" id="OZ034821">
    <property type="protein sequence ID" value="CAL1407819.1"/>
    <property type="molecule type" value="Genomic_DNA"/>
</dbReference>
<reference evidence="1 2" key="1">
    <citation type="submission" date="2024-04" db="EMBL/GenBank/DDBJ databases">
        <authorList>
            <person name="Fracassetti M."/>
        </authorList>
    </citation>
    <scope>NUCLEOTIDE SEQUENCE [LARGE SCALE GENOMIC DNA]</scope>
</reference>
<evidence type="ECO:0000313" key="1">
    <source>
        <dbReference type="EMBL" id="CAL1407819.1"/>
    </source>
</evidence>
<proteinExistence type="predicted"/>
<dbReference type="AlphaFoldDB" id="A0AAV2GAZ5"/>
<name>A0AAV2GAZ5_9ROSI</name>
<evidence type="ECO:0000313" key="2">
    <source>
        <dbReference type="Proteomes" id="UP001497516"/>
    </source>
</evidence>
<gene>
    <name evidence="1" type="ORF">LTRI10_LOCUS47463</name>
</gene>
<dbReference type="Proteomes" id="UP001497516">
    <property type="component" value="Chromosome 8"/>
</dbReference>
<accession>A0AAV2GAZ5</accession>
<organism evidence="1 2">
    <name type="scientific">Linum trigynum</name>
    <dbReference type="NCBI Taxonomy" id="586398"/>
    <lineage>
        <taxon>Eukaryota</taxon>
        <taxon>Viridiplantae</taxon>
        <taxon>Streptophyta</taxon>
        <taxon>Embryophyta</taxon>
        <taxon>Tracheophyta</taxon>
        <taxon>Spermatophyta</taxon>
        <taxon>Magnoliopsida</taxon>
        <taxon>eudicotyledons</taxon>
        <taxon>Gunneridae</taxon>
        <taxon>Pentapetalae</taxon>
        <taxon>rosids</taxon>
        <taxon>fabids</taxon>
        <taxon>Malpighiales</taxon>
        <taxon>Linaceae</taxon>
        <taxon>Linum</taxon>
    </lineage>
</organism>